<dbReference type="EMBL" id="LKEA01000072">
    <property type="protein sequence ID" value="ROV89207.1"/>
    <property type="molecule type" value="Genomic_DNA"/>
</dbReference>
<evidence type="ECO:0000313" key="2">
    <source>
        <dbReference type="EMBL" id="ROV89207.1"/>
    </source>
</evidence>
<feature type="compositionally biased region" description="Basic and acidic residues" evidence="1">
    <location>
        <begin position="200"/>
        <end position="211"/>
    </location>
</feature>
<feature type="compositionally biased region" description="Basic and acidic residues" evidence="1">
    <location>
        <begin position="10"/>
        <end position="21"/>
    </location>
</feature>
<comment type="caution">
    <text evidence="2">The sequence shown here is derived from an EMBL/GenBank/DDBJ whole genome shotgun (WGS) entry which is preliminary data.</text>
</comment>
<feature type="compositionally biased region" description="Acidic residues" evidence="1">
    <location>
        <begin position="99"/>
        <end position="109"/>
    </location>
</feature>
<dbReference type="AlphaFoldDB" id="A0A423VE19"/>
<evidence type="ECO:0000313" key="3">
    <source>
        <dbReference type="Proteomes" id="UP000283895"/>
    </source>
</evidence>
<gene>
    <name evidence="2" type="ORF">VMCG_09892</name>
</gene>
<proteinExistence type="predicted"/>
<organism evidence="2 3">
    <name type="scientific">Cytospora schulzeri</name>
    <dbReference type="NCBI Taxonomy" id="448051"/>
    <lineage>
        <taxon>Eukaryota</taxon>
        <taxon>Fungi</taxon>
        <taxon>Dikarya</taxon>
        <taxon>Ascomycota</taxon>
        <taxon>Pezizomycotina</taxon>
        <taxon>Sordariomycetes</taxon>
        <taxon>Sordariomycetidae</taxon>
        <taxon>Diaporthales</taxon>
        <taxon>Cytosporaceae</taxon>
        <taxon>Cytospora</taxon>
    </lineage>
</organism>
<reference evidence="2 3" key="1">
    <citation type="submission" date="2015-09" db="EMBL/GenBank/DDBJ databases">
        <title>Host preference determinants of Valsa canker pathogens revealed by comparative genomics.</title>
        <authorList>
            <person name="Yin Z."/>
            <person name="Huang L."/>
        </authorList>
    </citation>
    <scope>NUCLEOTIDE SEQUENCE [LARGE SCALE GENOMIC DNA]</scope>
    <source>
        <strain evidence="2 3">03-1</strain>
    </source>
</reference>
<evidence type="ECO:0000256" key="1">
    <source>
        <dbReference type="SAM" id="MobiDB-lite"/>
    </source>
</evidence>
<dbReference type="STRING" id="356882.A0A423VE19"/>
<dbReference type="Proteomes" id="UP000283895">
    <property type="component" value="Unassembled WGS sequence"/>
</dbReference>
<feature type="region of interest" description="Disordered" evidence="1">
    <location>
        <begin position="1"/>
        <end position="143"/>
    </location>
</feature>
<feature type="compositionally biased region" description="Pro residues" evidence="1">
    <location>
        <begin position="40"/>
        <end position="49"/>
    </location>
</feature>
<protein>
    <submittedName>
        <fullName evidence="2">Uncharacterized protein</fullName>
    </submittedName>
</protein>
<feature type="region of interest" description="Disordered" evidence="1">
    <location>
        <begin position="190"/>
        <end position="211"/>
    </location>
</feature>
<dbReference type="OrthoDB" id="5244953at2759"/>
<accession>A0A423VE19</accession>
<name>A0A423VE19_9PEZI</name>
<sequence length="211" mass="22495">MPPWPARQAEGSRPRQQHRDPPLPSLPPTDPSNVRQQLARPPPRKPVPSPSQLNDSSLVDASQIPPDLIPTAPVEHRSHPFPALFSAKKKLSPKKPSPDDFDSDSDSDAEMLGLGPGSKSKAKAKAKAPVQFMSPSSTRPAGDKDFASGNCMTCGALSRWPKGLKVFKCTLCMTINDLVDLNIAIEANSQAPGGRATGRSSEEGAPVHKGE</sequence>
<keyword evidence="3" id="KW-1185">Reference proteome</keyword>